<keyword evidence="9" id="KW-1185">Reference proteome</keyword>
<dbReference type="GO" id="GO:0030313">
    <property type="term" value="C:cell envelope"/>
    <property type="evidence" value="ECO:0007669"/>
    <property type="project" value="UniProtKB-SubCell"/>
</dbReference>
<dbReference type="EMBL" id="CP041692">
    <property type="protein sequence ID" value="QDP95100.1"/>
    <property type="molecule type" value="Genomic_DNA"/>
</dbReference>
<evidence type="ECO:0000256" key="1">
    <source>
        <dbReference type="ARBA" id="ARBA00004196"/>
    </source>
</evidence>
<gene>
    <name evidence="8" type="ORF">FOE78_03485</name>
</gene>
<evidence type="ECO:0000256" key="5">
    <source>
        <dbReference type="ARBA" id="ARBA00023284"/>
    </source>
</evidence>
<dbReference type="CDD" id="cd02966">
    <property type="entry name" value="TlpA_like_family"/>
    <property type="match status" value="1"/>
</dbReference>
<name>A0A516PVC0_9ACTN</name>
<dbReference type="PROSITE" id="PS51257">
    <property type="entry name" value="PROKAR_LIPOPROTEIN"/>
    <property type="match status" value="1"/>
</dbReference>
<evidence type="ECO:0000259" key="7">
    <source>
        <dbReference type="PROSITE" id="PS51352"/>
    </source>
</evidence>
<feature type="compositionally biased region" description="Low complexity" evidence="6">
    <location>
        <begin position="33"/>
        <end position="50"/>
    </location>
</feature>
<sequence>MSGSGVRGLVVAGVVGALVVVAGCGSSDGAGQAGPSSIGSPSSAASSASSSELAQLKKEAGIADCPTSDPNVAARADGLPDVTLDCLGGGREVRLAGLRGTPMVINIWAQWCRPCRQEAPHLASLSAKAGDKINFLGIDYNDPDPAAAIQYAGMADWSYPQLQDQDQQLKAPLKILGPPQTFFVDADGKITYRHNGPYTSDQQLRRDIDDHLGVPL</sequence>
<keyword evidence="2" id="KW-0201">Cytochrome c-type biogenesis</keyword>
<dbReference type="GO" id="GO:0016491">
    <property type="term" value="F:oxidoreductase activity"/>
    <property type="evidence" value="ECO:0007669"/>
    <property type="project" value="InterPro"/>
</dbReference>
<evidence type="ECO:0000256" key="6">
    <source>
        <dbReference type="SAM" id="MobiDB-lite"/>
    </source>
</evidence>
<dbReference type="Gene3D" id="3.40.30.10">
    <property type="entry name" value="Glutaredoxin"/>
    <property type="match status" value="1"/>
</dbReference>
<feature type="region of interest" description="Disordered" evidence="6">
    <location>
        <begin position="31"/>
        <end position="50"/>
    </location>
</feature>
<dbReference type="InterPro" id="IPR013740">
    <property type="entry name" value="Redoxin"/>
</dbReference>
<reference evidence="8 9" key="1">
    <citation type="submission" date="2019-07" db="EMBL/GenBank/DDBJ databases">
        <title>Microlunatus dokdonensis sp. nov. isolated from the rhizospheric soil of the wild plant Elymus tsukushiensis.</title>
        <authorList>
            <person name="Ghim S.-Y."/>
            <person name="Hwang Y.-J."/>
            <person name="Son J.-S."/>
            <person name="Shin J.-H."/>
        </authorList>
    </citation>
    <scope>NUCLEOTIDE SEQUENCE [LARGE SCALE GENOMIC DNA]</scope>
    <source>
        <strain evidence="8 9">KUDC0627</strain>
    </source>
</reference>
<dbReference type="InterPro" id="IPR050553">
    <property type="entry name" value="Thioredoxin_ResA/DsbE_sf"/>
</dbReference>
<dbReference type="PROSITE" id="PS51352">
    <property type="entry name" value="THIOREDOXIN_2"/>
    <property type="match status" value="1"/>
</dbReference>
<dbReference type="PANTHER" id="PTHR42852:SF6">
    <property type="entry name" value="THIOL:DISULFIDE INTERCHANGE PROTEIN DSBE"/>
    <property type="match status" value="1"/>
</dbReference>
<keyword evidence="3" id="KW-0812">Transmembrane</keyword>
<feature type="region of interest" description="Disordered" evidence="6">
    <location>
        <begin position="195"/>
        <end position="216"/>
    </location>
</feature>
<keyword evidence="4" id="KW-1015">Disulfide bond</keyword>
<dbReference type="Proteomes" id="UP000319263">
    <property type="component" value="Chromosome"/>
</dbReference>
<dbReference type="KEGG" id="mik:FOE78_03485"/>
<keyword evidence="3" id="KW-0735">Signal-anchor</keyword>
<dbReference type="SUPFAM" id="SSF52833">
    <property type="entry name" value="Thioredoxin-like"/>
    <property type="match status" value="1"/>
</dbReference>
<keyword evidence="5" id="KW-0676">Redox-active center</keyword>
<organism evidence="8 9">
    <name type="scientific">Microlunatus elymi</name>
    <dbReference type="NCBI Taxonomy" id="2596828"/>
    <lineage>
        <taxon>Bacteria</taxon>
        <taxon>Bacillati</taxon>
        <taxon>Actinomycetota</taxon>
        <taxon>Actinomycetes</taxon>
        <taxon>Propionibacteriales</taxon>
        <taxon>Propionibacteriaceae</taxon>
        <taxon>Microlunatus</taxon>
    </lineage>
</organism>
<dbReference type="PANTHER" id="PTHR42852">
    <property type="entry name" value="THIOL:DISULFIDE INTERCHANGE PROTEIN DSBE"/>
    <property type="match status" value="1"/>
</dbReference>
<proteinExistence type="predicted"/>
<evidence type="ECO:0000256" key="3">
    <source>
        <dbReference type="ARBA" id="ARBA00022968"/>
    </source>
</evidence>
<dbReference type="GO" id="GO:0017004">
    <property type="term" value="P:cytochrome complex assembly"/>
    <property type="evidence" value="ECO:0007669"/>
    <property type="project" value="UniProtKB-KW"/>
</dbReference>
<accession>A0A516PVC0</accession>
<evidence type="ECO:0000313" key="8">
    <source>
        <dbReference type="EMBL" id="QDP95100.1"/>
    </source>
</evidence>
<evidence type="ECO:0000313" key="9">
    <source>
        <dbReference type="Proteomes" id="UP000319263"/>
    </source>
</evidence>
<feature type="compositionally biased region" description="Basic and acidic residues" evidence="6">
    <location>
        <begin position="203"/>
        <end position="216"/>
    </location>
</feature>
<dbReference type="OrthoDB" id="9796554at2"/>
<evidence type="ECO:0000256" key="4">
    <source>
        <dbReference type="ARBA" id="ARBA00023157"/>
    </source>
</evidence>
<dbReference type="InterPro" id="IPR036249">
    <property type="entry name" value="Thioredoxin-like_sf"/>
</dbReference>
<comment type="subcellular location">
    <subcellularLocation>
        <location evidence="1">Cell envelope</location>
    </subcellularLocation>
</comment>
<evidence type="ECO:0000256" key="2">
    <source>
        <dbReference type="ARBA" id="ARBA00022748"/>
    </source>
</evidence>
<protein>
    <submittedName>
        <fullName evidence="8">TlpA family protein disulfide reductase</fullName>
    </submittedName>
</protein>
<dbReference type="AlphaFoldDB" id="A0A516PVC0"/>
<dbReference type="Pfam" id="PF08534">
    <property type="entry name" value="Redoxin"/>
    <property type="match status" value="1"/>
</dbReference>
<dbReference type="InterPro" id="IPR013766">
    <property type="entry name" value="Thioredoxin_domain"/>
</dbReference>
<feature type="domain" description="Thioredoxin" evidence="7">
    <location>
        <begin position="73"/>
        <end position="213"/>
    </location>
</feature>